<dbReference type="Gene3D" id="3.30.1370.30">
    <property type="match status" value="1"/>
</dbReference>
<dbReference type="GO" id="GO:0006412">
    <property type="term" value="P:translation"/>
    <property type="evidence" value="ECO:0007669"/>
    <property type="project" value="UniProtKB-UniRule"/>
</dbReference>
<dbReference type="Proteomes" id="UP000067461">
    <property type="component" value="Chromosome"/>
</dbReference>
<dbReference type="PANTHER" id="PTHR11758">
    <property type="entry name" value="40S RIBOSOMAL PROTEIN S15A"/>
    <property type="match status" value="1"/>
</dbReference>
<evidence type="ECO:0000256" key="1">
    <source>
        <dbReference type="ARBA" id="ARBA00006471"/>
    </source>
</evidence>
<sequence>MSMSDPIADMLTRIRNAQMVEKPTVAMPASKVKAAIAQVLKDEGYIDGFQIKSQDGKNELVIGLKYYAGRPVIERIERVSRPGLRIYKGSKAIPQVMNGLGVAIVTTPQGVMTDRKARAVGVGGEVLCYVA</sequence>
<dbReference type="RefSeq" id="WP_029461324.1">
    <property type="nucleotide sequence ID" value="NZ_AP014568.1"/>
</dbReference>
<dbReference type="GO" id="GO:0019843">
    <property type="term" value="F:rRNA binding"/>
    <property type="evidence" value="ECO:0007669"/>
    <property type="project" value="UniProtKB-UniRule"/>
</dbReference>
<reference evidence="10 11" key="1">
    <citation type="journal article" date="2014" name="Nat. Commun.">
        <title>Physiological and genomic features of highly alkaliphilic hydrogen-utilizing Betaproteobacteria from a continental serpentinizing site.</title>
        <authorList>
            <person name="Suzuki S."/>
            <person name="Kuenen J.G."/>
            <person name="Schipper K."/>
            <person name="van der Velde S."/>
            <person name="Ishii S."/>
            <person name="Wu A."/>
            <person name="Sorokin D.Y."/>
            <person name="Tenney A."/>
            <person name="Meng X.Y."/>
            <person name="Morrill P.L."/>
            <person name="Kamagata Y."/>
            <person name="Muyzer G."/>
            <person name="Nealson K.H."/>
        </authorList>
    </citation>
    <scope>NUCLEOTIDE SEQUENCE [LARGE SCALE GENOMIC DNA]</scope>
    <source>
        <strain evidence="10 11">A1</strain>
    </source>
</reference>
<dbReference type="NCBIfam" id="NF001109">
    <property type="entry name" value="PRK00136.1"/>
    <property type="match status" value="1"/>
</dbReference>
<keyword evidence="3 8" id="KW-0694">RNA-binding</keyword>
<dbReference type="FunFam" id="3.30.1490.10:FF:000001">
    <property type="entry name" value="30S ribosomal protein S8"/>
    <property type="match status" value="1"/>
</dbReference>
<comment type="similarity">
    <text evidence="1 8 9">Belongs to the universal ribosomal protein uS8 family.</text>
</comment>
<evidence type="ECO:0000313" key="11">
    <source>
        <dbReference type="Proteomes" id="UP000067461"/>
    </source>
</evidence>
<evidence type="ECO:0000256" key="8">
    <source>
        <dbReference type="HAMAP-Rule" id="MF_01302"/>
    </source>
</evidence>
<dbReference type="Pfam" id="PF00410">
    <property type="entry name" value="Ribosomal_S8"/>
    <property type="match status" value="1"/>
</dbReference>
<dbReference type="HAMAP" id="MF_01302_B">
    <property type="entry name" value="Ribosomal_uS8_B"/>
    <property type="match status" value="1"/>
</dbReference>
<proteinExistence type="inferred from homology"/>
<dbReference type="AlphaFoldDB" id="A0A060NKE5"/>
<comment type="subunit">
    <text evidence="7 8">Part of the 30S ribosomal subunit. Contacts proteins S5 and S12.</text>
</comment>
<evidence type="ECO:0000256" key="5">
    <source>
        <dbReference type="ARBA" id="ARBA00023274"/>
    </source>
</evidence>
<dbReference type="EMBL" id="AP014568">
    <property type="protein sequence ID" value="BAO79888.1"/>
    <property type="molecule type" value="Genomic_DNA"/>
</dbReference>
<dbReference type="GO" id="GO:0005737">
    <property type="term" value="C:cytoplasm"/>
    <property type="evidence" value="ECO:0007669"/>
    <property type="project" value="UniProtKB-ARBA"/>
</dbReference>
<dbReference type="KEGG" id="cbaa:SRAA_0034"/>
<dbReference type="OrthoDB" id="9802617at2"/>
<evidence type="ECO:0000256" key="7">
    <source>
        <dbReference type="ARBA" id="ARBA00046740"/>
    </source>
</evidence>
<protein>
    <recommendedName>
        <fullName evidence="6 8">Small ribosomal subunit protein uS8</fullName>
    </recommendedName>
</protein>
<dbReference type="GO" id="GO:0003735">
    <property type="term" value="F:structural constituent of ribosome"/>
    <property type="evidence" value="ECO:0007669"/>
    <property type="project" value="InterPro"/>
</dbReference>
<dbReference type="GO" id="GO:0005840">
    <property type="term" value="C:ribosome"/>
    <property type="evidence" value="ECO:0007669"/>
    <property type="project" value="UniProtKB-KW"/>
</dbReference>
<evidence type="ECO:0000313" key="10">
    <source>
        <dbReference type="EMBL" id="BAO79888.1"/>
    </source>
</evidence>
<keyword evidence="4 8" id="KW-0689">Ribosomal protein</keyword>
<dbReference type="STRING" id="1458425.SRAA_0034"/>
<dbReference type="FunFam" id="3.30.1370.30:FF:000002">
    <property type="entry name" value="30S ribosomal protein S8"/>
    <property type="match status" value="1"/>
</dbReference>
<evidence type="ECO:0000256" key="3">
    <source>
        <dbReference type="ARBA" id="ARBA00022884"/>
    </source>
</evidence>
<dbReference type="SUPFAM" id="SSF56047">
    <property type="entry name" value="Ribosomal protein S8"/>
    <property type="match status" value="1"/>
</dbReference>
<dbReference type="GO" id="GO:1990904">
    <property type="term" value="C:ribonucleoprotein complex"/>
    <property type="evidence" value="ECO:0007669"/>
    <property type="project" value="UniProtKB-KW"/>
</dbReference>
<keyword evidence="5 8" id="KW-0687">Ribonucleoprotein</keyword>
<dbReference type="InterPro" id="IPR047863">
    <property type="entry name" value="Ribosomal_uS8_CS"/>
</dbReference>
<name>A0A060NKE5_9BURK</name>
<keyword evidence="2 8" id="KW-0699">rRNA-binding</keyword>
<dbReference type="PROSITE" id="PS00053">
    <property type="entry name" value="RIBOSOMAL_S8"/>
    <property type="match status" value="1"/>
</dbReference>
<comment type="function">
    <text evidence="8">One of the primary rRNA binding proteins, it binds directly to 16S rRNA central domain where it helps coordinate assembly of the platform of the 30S subunit.</text>
</comment>
<organism evidence="10 11">
    <name type="scientific">Serpentinimonas raichei</name>
    <dbReference type="NCBI Taxonomy" id="1458425"/>
    <lineage>
        <taxon>Bacteria</taxon>
        <taxon>Pseudomonadati</taxon>
        <taxon>Pseudomonadota</taxon>
        <taxon>Betaproteobacteria</taxon>
        <taxon>Burkholderiales</taxon>
        <taxon>Comamonadaceae</taxon>
        <taxon>Serpentinimonas</taxon>
    </lineage>
</organism>
<evidence type="ECO:0000256" key="6">
    <source>
        <dbReference type="ARBA" id="ARBA00035258"/>
    </source>
</evidence>
<dbReference type="InterPro" id="IPR000630">
    <property type="entry name" value="Ribosomal_uS8"/>
</dbReference>
<evidence type="ECO:0000256" key="2">
    <source>
        <dbReference type="ARBA" id="ARBA00022730"/>
    </source>
</evidence>
<dbReference type="InterPro" id="IPR035987">
    <property type="entry name" value="Ribosomal_uS8_sf"/>
</dbReference>
<keyword evidence="11" id="KW-1185">Reference proteome</keyword>
<evidence type="ECO:0000256" key="4">
    <source>
        <dbReference type="ARBA" id="ARBA00022980"/>
    </source>
</evidence>
<accession>A0A060NKE5</accession>
<dbReference type="HOGENOM" id="CLU_098428_0_0_4"/>
<dbReference type="Gene3D" id="3.30.1490.10">
    <property type="match status" value="1"/>
</dbReference>
<evidence type="ECO:0000256" key="9">
    <source>
        <dbReference type="RuleBase" id="RU003660"/>
    </source>
</evidence>
<gene>
    <name evidence="8 10" type="primary">rpsH</name>
    <name evidence="10" type="ORF">SRAA_0034</name>
</gene>